<dbReference type="GO" id="GO:0005737">
    <property type="term" value="C:cytoplasm"/>
    <property type="evidence" value="ECO:0007669"/>
    <property type="project" value="TreeGrafter"/>
</dbReference>
<comment type="caution">
    <text evidence="5">The sequence shown here is derived from an EMBL/GenBank/DDBJ whole genome shotgun (WGS) entry which is preliminary data.</text>
</comment>
<evidence type="ECO:0000313" key="5">
    <source>
        <dbReference type="EMBL" id="KAG2204890.1"/>
    </source>
</evidence>
<dbReference type="GO" id="GO:0000824">
    <property type="term" value="F:inositol-1,4,5,6-tetrakisphosphate 3-kinase activity"/>
    <property type="evidence" value="ECO:0007669"/>
    <property type="project" value="TreeGrafter"/>
</dbReference>
<dbReference type="Gene3D" id="3.30.470.160">
    <property type="entry name" value="Inositol polyphosphate kinase"/>
    <property type="match status" value="1"/>
</dbReference>
<dbReference type="GO" id="GO:0005634">
    <property type="term" value="C:nucleus"/>
    <property type="evidence" value="ECO:0007669"/>
    <property type="project" value="TreeGrafter"/>
</dbReference>
<evidence type="ECO:0000256" key="3">
    <source>
        <dbReference type="ARBA" id="ARBA00022777"/>
    </source>
</evidence>
<name>A0A8H7V2K8_9FUNG</name>
<dbReference type="GO" id="GO:0008440">
    <property type="term" value="F:inositol-1,4,5-trisphosphate 3-kinase activity"/>
    <property type="evidence" value="ECO:0007669"/>
    <property type="project" value="TreeGrafter"/>
</dbReference>
<comment type="similarity">
    <text evidence="1 4">Belongs to the inositol phosphokinase (IPK) family.</text>
</comment>
<sequence length="321" mass="37029">MDTTSLIHFDQQVAGHDQLMALPTSDLIVVKPCKKKELNFYQDAHSFPEFQDFLPECYGTVRAATENDLKILDDSELNLLHGFTRPCILDLKMGSLLYDNEATDEKRKRMIHQSISTTSSSLGLRICGMKVYDTIDKKYLTYEKIFGKSRTPENTVEAILAYLFPTSSYGKQTEEYRTYIDDNTSTSTAKDKIPTKYSRWVIECFIDTLKEIRESLVDHPNLRLIGSSILFMYEGDRSAADKTWKQMLAEDKKAPLQVQEHESVEADEELPPKMCDLRLIDFAHSDWYAQRKKQDPELLKGFDNIIRLLQESLIVQLQESL</sequence>
<dbReference type="OrthoDB" id="338650at2759"/>
<dbReference type="GO" id="GO:0032958">
    <property type="term" value="P:inositol phosphate biosynthetic process"/>
    <property type="evidence" value="ECO:0007669"/>
    <property type="project" value="InterPro"/>
</dbReference>
<keyword evidence="6" id="KW-1185">Reference proteome</keyword>
<proteinExistence type="inferred from homology"/>
<dbReference type="Pfam" id="PF03770">
    <property type="entry name" value="IPK"/>
    <property type="match status" value="2"/>
</dbReference>
<dbReference type="EMBL" id="JAEPRC010000186">
    <property type="protein sequence ID" value="KAG2204890.1"/>
    <property type="molecule type" value="Genomic_DNA"/>
</dbReference>
<evidence type="ECO:0000256" key="4">
    <source>
        <dbReference type="RuleBase" id="RU363090"/>
    </source>
</evidence>
<dbReference type="InterPro" id="IPR038286">
    <property type="entry name" value="IPK_sf"/>
</dbReference>
<dbReference type="PANTHER" id="PTHR12400">
    <property type="entry name" value="INOSITOL POLYPHOSPHATE KINASE"/>
    <property type="match status" value="1"/>
</dbReference>
<dbReference type="PANTHER" id="PTHR12400:SF103">
    <property type="entry name" value="INOSITOL POLYPHOSPHATE MULTIKINASE"/>
    <property type="match status" value="1"/>
</dbReference>
<dbReference type="InterPro" id="IPR005522">
    <property type="entry name" value="IPK"/>
</dbReference>
<evidence type="ECO:0000256" key="2">
    <source>
        <dbReference type="ARBA" id="ARBA00022679"/>
    </source>
</evidence>
<gene>
    <name evidence="5" type="ORF">INT46_009843</name>
</gene>
<accession>A0A8H7V2K8</accession>
<dbReference type="AlphaFoldDB" id="A0A8H7V2K8"/>
<evidence type="ECO:0000313" key="6">
    <source>
        <dbReference type="Proteomes" id="UP000650833"/>
    </source>
</evidence>
<dbReference type="GO" id="GO:0046854">
    <property type="term" value="P:phosphatidylinositol phosphate biosynthetic process"/>
    <property type="evidence" value="ECO:0007669"/>
    <property type="project" value="TreeGrafter"/>
</dbReference>
<evidence type="ECO:0000256" key="1">
    <source>
        <dbReference type="ARBA" id="ARBA00007374"/>
    </source>
</evidence>
<dbReference type="Proteomes" id="UP000650833">
    <property type="component" value="Unassembled WGS sequence"/>
</dbReference>
<dbReference type="SUPFAM" id="SSF56104">
    <property type="entry name" value="SAICAR synthase-like"/>
    <property type="match status" value="1"/>
</dbReference>
<reference evidence="5" key="1">
    <citation type="submission" date="2020-12" db="EMBL/GenBank/DDBJ databases">
        <title>Metabolic potential, ecology and presence of endohyphal bacteria is reflected in genomic diversity of Mucoromycotina.</title>
        <authorList>
            <person name="Muszewska A."/>
            <person name="Okrasinska A."/>
            <person name="Steczkiewicz K."/>
            <person name="Drgas O."/>
            <person name="Orlowska M."/>
            <person name="Perlinska-Lenart U."/>
            <person name="Aleksandrzak-Piekarczyk T."/>
            <person name="Szatraj K."/>
            <person name="Zielenkiewicz U."/>
            <person name="Pilsyk S."/>
            <person name="Malc E."/>
            <person name="Mieczkowski P."/>
            <person name="Kruszewska J.S."/>
            <person name="Biernat P."/>
            <person name="Pawlowska J."/>
        </authorList>
    </citation>
    <scope>NUCLEOTIDE SEQUENCE</scope>
    <source>
        <strain evidence="5">CBS 226.32</strain>
    </source>
</reference>
<organism evidence="5 6">
    <name type="scientific">Mucor plumbeus</name>
    <dbReference type="NCBI Taxonomy" id="97098"/>
    <lineage>
        <taxon>Eukaryota</taxon>
        <taxon>Fungi</taxon>
        <taxon>Fungi incertae sedis</taxon>
        <taxon>Mucoromycota</taxon>
        <taxon>Mucoromycotina</taxon>
        <taxon>Mucoromycetes</taxon>
        <taxon>Mucorales</taxon>
        <taxon>Mucorineae</taxon>
        <taxon>Mucoraceae</taxon>
        <taxon>Mucor</taxon>
    </lineage>
</organism>
<protein>
    <recommendedName>
        <fullName evidence="4">Kinase</fullName>
        <ecNumber evidence="4">2.7.-.-</ecNumber>
    </recommendedName>
</protein>
<keyword evidence="2 4" id="KW-0808">Transferase</keyword>
<keyword evidence="3 4" id="KW-0418">Kinase</keyword>
<dbReference type="EC" id="2.7.-.-" evidence="4"/>